<reference evidence="3" key="1">
    <citation type="submission" date="2017-01" db="EMBL/GenBank/DDBJ databases">
        <title>Comparative genomics of anhydrobiosis in the tardigrade Hypsibius dujardini.</title>
        <authorList>
            <person name="Yoshida Y."/>
            <person name="Koutsovoulos G."/>
            <person name="Laetsch D."/>
            <person name="Stevens L."/>
            <person name="Kumar S."/>
            <person name="Horikawa D."/>
            <person name="Ishino K."/>
            <person name="Komine S."/>
            <person name="Tomita M."/>
            <person name="Blaxter M."/>
            <person name="Arakawa K."/>
        </authorList>
    </citation>
    <scope>NUCLEOTIDE SEQUENCE [LARGE SCALE GENOMIC DNA]</scope>
    <source>
        <strain evidence="3">Z151</strain>
    </source>
</reference>
<feature type="compositionally biased region" description="Low complexity" evidence="1">
    <location>
        <begin position="60"/>
        <end position="70"/>
    </location>
</feature>
<accession>A0A9X6NMD1</accession>
<protein>
    <submittedName>
        <fullName evidence="2">Uncharacterized protein</fullName>
    </submittedName>
</protein>
<dbReference type="AlphaFoldDB" id="A0A9X6NMD1"/>
<evidence type="ECO:0000256" key="1">
    <source>
        <dbReference type="SAM" id="MobiDB-lite"/>
    </source>
</evidence>
<proteinExistence type="predicted"/>
<dbReference type="Proteomes" id="UP000192578">
    <property type="component" value="Unassembled WGS sequence"/>
</dbReference>
<dbReference type="EMBL" id="MTYJ01000872">
    <property type="protein sequence ID" value="OWA55501.1"/>
    <property type="molecule type" value="Genomic_DNA"/>
</dbReference>
<feature type="region of interest" description="Disordered" evidence="1">
    <location>
        <begin position="50"/>
        <end position="81"/>
    </location>
</feature>
<gene>
    <name evidence="2" type="ORF">BV898_19887</name>
</gene>
<keyword evidence="3" id="KW-1185">Reference proteome</keyword>
<name>A0A9X6NMD1_HYPEX</name>
<comment type="caution">
    <text evidence="2">The sequence shown here is derived from an EMBL/GenBank/DDBJ whole genome shotgun (WGS) entry which is preliminary data.</text>
</comment>
<evidence type="ECO:0000313" key="2">
    <source>
        <dbReference type="EMBL" id="OWA55501.1"/>
    </source>
</evidence>
<organism evidence="2 3">
    <name type="scientific">Hypsibius exemplaris</name>
    <name type="common">Freshwater tardigrade</name>
    <dbReference type="NCBI Taxonomy" id="2072580"/>
    <lineage>
        <taxon>Eukaryota</taxon>
        <taxon>Metazoa</taxon>
        <taxon>Ecdysozoa</taxon>
        <taxon>Tardigrada</taxon>
        <taxon>Eutardigrada</taxon>
        <taxon>Parachela</taxon>
        <taxon>Hypsibioidea</taxon>
        <taxon>Hypsibiidae</taxon>
        <taxon>Hypsibius</taxon>
    </lineage>
</organism>
<evidence type="ECO:0000313" key="3">
    <source>
        <dbReference type="Proteomes" id="UP000192578"/>
    </source>
</evidence>
<sequence>MNRISYLWRFPSLISYATCLTRCCFKFLISICTEKGDKCGLRRIVKSLNRNREDGNRASTAAREQAQTAPAQPPPPPRGLRRCCLQGSSPELRMTSQCHFYLTVLKPKRPIPAPSKRFVTHVTFACQEL</sequence>